<dbReference type="EMBL" id="JANIEX010000761">
    <property type="protein sequence ID" value="KAJ3563429.1"/>
    <property type="molecule type" value="Genomic_DNA"/>
</dbReference>
<dbReference type="GO" id="GO:0030246">
    <property type="term" value="F:carbohydrate binding"/>
    <property type="evidence" value="ECO:0007669"/>
    <property type="project" value="InterPro"/>
</dbReference>
<organism evidence="2 3">
    <name type="scientific">Leucocoprinus birnbaumii</name>
    <dbReference type="NCBI Taxonomy" id="56174"/>
    <lineage>
        <taxon>Eukaryota</taxon>
        <taxon>Fungi</taxon>
        <taxon>Dikarya</taxon>
        <taxon>Basidiomycota</taxon>
        <taxon>Agaricomycotina</taxon>
        <taxon>Agaricomycetes</taxon>
        <taxon>Agaricomycetidae</taxon>
        <taxon>Agaricales</taxon>
        <taxon>Agaricineae</taxon>
        <taxon>Agaricaceae</taxon>
        <taxon>Leucocoprinus</taxon>
    </lineage>
</organism>
<dbReference type="GO" id="GO:0007155">
    <property type="term" value="P:cell adhesion"/>
    <property type="evidence" value="ECO:0007669"/>
    <property type="project" value="InterPro"/>
</dbReference>
<comment type="caution">
    <text evidence="2">The sequence shown here is derived from an EMBL/GenBank/DDBJ whole genome shotgun (WGS) entry which is preliminary data.</text>
</comment>
<name>A0AAD5VL96_9AGAR</name>
<gene>
    <name evidence="2" type="ORF">NP233_g8952</name>
</gene>
<sequence length="94" mass="9972">MCSVSIFNTQNVPPWNQPRPDTFGQVNFPHPFLLPPALPQGVSGLDVSKGGDVRAMASVDYITGLSATYHLTALGNTTLYSSTVQSLGIAPIQV</sequence>
<proteinExistence type="predicted"/>
<dbReference type="AlphaFoldDB" id="A0AAD5VL96"/>
<dbReference type="InterPro" id="IPR019019">
    <property type="entry name" value="H-type_lectin_domain"/>
</dbReference>
<accession>A0AAD5VL96</accession>
<feature type="domain" description="H-type lectin" evidence="1">
    <location>
        <begin position="25"/>
        <end position="85"/>
    </location>
</feature>
<evidence type="ECO:0000313" key="2">
    <source>
        <dbReference type="EMBL" id="KAJ3563429.1"/>
    </source>
</evidence>
<protein>
    <recommendedName>
        <fullName evidence="1">H-type lectin domain-containing protein</fullName>
    </recommendedName>
</protein>
<dbReference type="Gene3D" id="2.60.40.2080">
    <property type="match status" value="1"/>
</dbReference>
<dbReference type="Proteomes" id="UP001213000">
    <property type="component" value="Unassembled WGS sequence"/>
</dbReference>
<dbReference type="SUPFAM" id="SSF141086">
    <property type="entry name" value="Agglutinin HPA-like"/>
    <property type="match status" value="1"/>
</dbReference>
<reference evidence="2" key="1">
    <citation type="submission" date="2022-07" db="EMBL/GenBank/DDBJ databases">
        <title>Genome Sequence of Leucocoprinus birnbaumii.</title>
        <authorList>
            <person name="Buettner E."/>
        </authorList>
    </citation>
    <scope>NUCLEOTIDE SEQUENCE</scope>
    <source>
        <strain evidence="2">VT141</strain>
    </source>
</reference>
<dbReference type="Pfam" id="PF09458">
    <property type="entry name" value="H_lectin"/>
    <property type="match status" value="1"/>
</dbReference>
<evidence type="ECO:0000259" key="1">
    <source>
        <dbReference type="Pfam" id="PF09458"/>
    </source>
</evidence>
<keyword evidence="3" id="KW-1185">Reference proteome</keyword>
<evidence type="ECO:0000313" key="3">
    <source>
        <dbReference type="Proteomes" id="UP001213000"/>
    </source>
</evidence>
<dbReference type="InterPro" id="IPR037221">
    <property type="entry name" value="H-type_lectin_dom_sf"/>
</dbReference>